<sequence length="28" mass="3351">MERDEQPIELIFDLGIDKINILMFDDVK</sequence>
<dbReference type="EMBL" id="JABFAC010234691">
    <property type="protein sequence ID" value="MBA0633931.1"/>
    <property type="molecule type" value="Genomic_DNA"/>
</dbReference>
<evidence type="ECO:0000313" key="2">
    <source>
        <dbReference type="Proteomes" id="UP000593561"/>
    </source>
</evidence>
<dbReference type="Proteomes" id="UP000593561">
    <property type="component" value="Unassembled WGS sequence"/>
</dbReference>
<evidence type="ECO:0000313" key="1">
    <source>
        <dbReference type="EMBL" id="MBA0633931.1"/>
    </source>
</evidence>
<name>A0A7J8T6E5_GOSDV</name>
<gene>
    <name evidence="1" type="ORF">Godav_024575</name>
</gene>
<dbReference type="AlphaFoldDB" id="A0A7J8T6E5"/>
<comment type="caution">
    <text evidence="1">The sequence shown here is derived from an EMBL/GenBank/DDBJ whole genome shotgun (WGS) entry which is preliminary data.</text>
</comment>
<keyword evidence="2" id="KW-1185">Reference proteome</keyword>
<protein>
    <submittedName>
        <fullName evidence="1">Uncharacterized protein</fullName>
    </submittedName>
</protein>
<accession>A0A7J8T6E5</accession>
<organism evidence="1 2">
    <name type="scientific">Gossypium davidsonii</name>
    <name type="common">Davidson's cotton</name>
    <name type="synonym">Gossypium klotzschianum subsp. davidsonii</name>
    <dbReference type="NCBI Taxonomy" id="34287"/>
    <lineage>
        <taxon>Eukaryota</taxon>
        <taxon>Viridiplantae</taxon>
        <taxon>Streptophyta</taxon>
        <taxon>Embryophyta</taxon>
        <taxon>Tracheophyta</taxon>
        <taxon>Spermatophyta</taxon>
        <taxon>Magnoliopsida</taxon>
        <taxon>eudicotyledons</taxon>
        <taxon>Gunneridae</taxon>
        <taxon>Pentapetalae</taxon>
        <taxon>rosids</taxon>
        <taxon>malvids</taxon>
        <taxon>Malvales</taxon>
        <taxon>Malvaceae</taxon>
        <taxon>Malvoideae</taxon>
        <taxon>Gossypium</taxon>
    </lineage>
</organism>
<proteinExistence type="predicted"/>
<reference evidence="1 2" key="1">
    <citation type="journal article" date="2019" name="Genome Biol. Evol.">
        <title>Insights into the evolution of the New World diploid cottons (Gossypium, subgenus Houzingenia) based on genome sequencing.</title>
        <authorList>
            <person name="Grover C.E."/>
            <person name="Arick M.A. 2nd"/>
            <person name="Thrash A."/>
            <person name="Conover J.L."/>
            <person name="Sanders W.S."/>
            <person name="Peterson D.G."/>
            <person name="Frelichowski J.E."/>
            <person name="Scheffler J.A."/>
            <person name="Scheffler B.E."/>
            <person name="Wendel J.F."/>
        </authorList>
    </citation>
    <scope>NUCLEOTIDE SEQUENCE [LARGE SCALE GENOMIC DNA]</scope>
    <source>
        <strain evidence="1">27</strain>
        <tissue evidence="1">Leaf</tissue>
    </source>
</reference>